<dbReference type="AlphaFoldDB" id="A0ABD3SN50"/>
<dbReference type="InterPro" id="IPR053063">
    <property type="entry name" value="PWWP_domain_containing_PDP"/>
</dbReference>
<dbReference type="PANTHER" id="PTHR42851">
    <property type="entry name" value="ALDOLASE-RELATED"/>
    <property type="match status" value="1"/>
</dbReference>
<reference evidence="3 4" key="1">
    <citation type="submission" date="2024-12" db="EMBL/GenBank/DDBJ databases">
        <title>The unique morphological basis and parallel evolutionary history of personate flowers in Penstemon.</title>
        <authorList>
            <person name="Depatie T.H."/>
            <person name="Wessinger C.A."/>
        </authorList>
    </citation>
    <scope>NUCLEOTIDE SEQUENCE [LARGE SCALE GENOMIC DNA]</scope>
    <source>
        <strain evidence="3">WTNN_2</strain>
        <tissue evidence="3">Leaf</tissue>
    </source>
</reference>
<keyword evidence="4" id="KW-1185">Reference proteome</keyword>
<dbReference type="Proteomes" id="UP001634393">
    <property type="component" value="Unassembled WGS sequence"/>
</dbReference>
<dbReference type="Pfam" id="PF00855">
    <property type="entry name" value="PWWP"/>
    <property type="match status" value="1"/>
</dbReference>
<dbReference type="PANTHER" id="PTHR42851:SF19">
    <property type="entry name" value="PWWP DOMAIN-CONTAINING PROTEIN 2-RELATED"/>
    <property type="match status" value="1"/>
</dbReference>
<gene>
    <name evidence="3" type="ORF">ACJIZ3_021956</name>
</gene>
<evidence type="ECO:0000259" key="2">
    <source>
        <dbReference type="PROSITE" id="PS50812"/>
    </source>
</evidence>
<dbReference type="InterPro" id="IPR000313">
    <property type="entry name" value="PWWP_dom"/>
</dbReference>
<evidence type="ECO:0000313" key="4">
    <source>
        <dbReference type="Proteomes" id="UP001634393"/>
    </source>
</evidence>
<name>A0ABD3SN50_9LAMI</name>
<accession>A0ABD3SN50</accession>
<evidence type="ECO:0000256" key="1">
    <source>
        <dbReference type="SAM" id="MobiDB-lite"/>
    </source>
</evidence>
<dbReference type="PROSITE" id="PS50812">
    <property type="entry name" value="PWWP"/>
    <property type="match status" value="1"/>
</dbReference>
<feature type="domain" description="PWWP" evidence="2">
    <location>
        <begin position="166"/>
        <end position="227"/>
    </location>
</feature>
<feature type="region of interest" description="Disordered" evidence="1">
    <location>
        <begin position="409"/>
        <end position="457"/>
    </location>
</feature>
<dbReference type="SMART" id="SM00293">
    <property type="entry name" value="PWWP"/>
    <property type="match status" value="1"/>
</dbReference>
<organism evidence="3 4">
    <name type="scientific">Penstemon smallii</name>
    <dbReference type="NCBI Taxonomy" id="265156"/>
    <lineage>
        <taxon>Eukaryota</taxon>
        <taxon>Viridiplantae</taxon>
        <taxon>Streptophyta</taxon>
        <taxon>Embryophyta</taxon>
        <taxon>Tracheophyta</taxon>
        <taxon>Spermatophyta</taxon>
        <taxon>Magnoliopsida</taxon>
        <taxon>eudicotyledons</taxon>
        <taxon>Gunneridae</taxon>
        <taxon>Pentapetalae</taxon>
        <taxon>asterids</taxon>
        <taxon>lamiids</taxon>
        <taxon>Lamiales</taxon>
        <taxon>Plantaginaceae</taxon>
        <taxon>Cheloneae</taxon>
        <taxon>Penstemon</taxon>
    </lineage>
</organism>
<dbReference type="CDD" id="cd05162">
    <property type="entry name" value="PWWP"/>
    <property type="match status" value="1"/>
</dbReference>
<evidence type="ECO:0000313" key="3">
    <source>
        <dbReference type="EMBL" id="KAL3825927.1"/>
    </source>
</evidence>
<comment type="caution">
    <text evidence="3">The sequence shown here is derived from an EMBL/GenBank/DDBJ whole genome shotgun (WGS) entry which is preliminary data.</text>
</comment>
<proteinExistence type="predicted"/>
<sequence>MENSSDKGILADGARVLEEPKALVGESNTEISRSELRVGPLRINDMMNLVGRVLNGKSGMDKAPVEDVSTSKNGSEMNLVVDLNAWKGLNTDSTRANVMAIKGAENDKDRPIEETGFNGMQDLATGEVVPDGKSKSEEVIDARADVLIPKECGEQFISEKEGKYHVSDLVWGKVRSHPWWPGQIFAPSDASDRAIKHQKKDSHLIAYFGDQTFAWNEESKIKPFQMHFSQMEKQSNAEGFAHAVDCALDEVSRRVELGLSCSCLPLEVHDKIGTQVVSNAGIREESSRRNGGENLSGADSFSPGELMQFLESLAGAPHSKTDRLHFVTKKAQLLGYNRWRGRYELPVLEVGGGLLEDDTQFAAEGDGSDFLGSEGANEVPSRKRKLNDRDGSFRKQKYLPVEERLQTKEKSMSVLMTSSLQDGDRRTVRRAGRKSTSSGKKRESVTFVPSDSKVKRQKNMLSGTSNDAENFEGVDLVSTKNLTPDEILAKLSMAARNPMQGHDILNPVVGLLRKFRNSFLMEKLSAQNEEKHAGVNNGEQSSNIETTDKFGFEGIEDSYWTDRIIQRHTQDHVSKEAASELEASVNKDGDAAIMDLDTENPLVRGNELSKDYSPTAMILEFTNSESIPSVSNLNEIFSRYGPLNESDTKVASKSKRARVVFKRRADAETAFSSPGKFSIFGPSLFRYHLDYAPSLRKARETSKGNKKTPVKVKDV</sequence>
<protein>
    <recommendedName>
        <fullName evidence="2">PWWP domain-containing protein</fullName>
    </recommendedName>
</protein>
<dbReference type="EMBL" id="JBJXBP010000006">
    <property type="protein sequence ID" value="KAL3825927.1"/>
    <property type="molecule type" value="Genomic_DNA"/>
</dbReference>
<feature type="region of interest" description="Disordered" evidence="1">
    <location>
        <begin position="365"/>
        <end position="391"/>
    </location>
</feature>
<dbReference type="SUPFAM" id="SSF63748">
    <property type="entry name" value="Tudor/PWWP/MBT"/>
    <property type="match status" value="1"/>
</dbReference>
<dbReference type="Gene3D" id="2.30.30.140">
    <property type="match status" value="1"/>
</dbReference>